<dbReference type="SMART" id="SM00388">
    <property type="entry name" value="HisKA"/>
    <property type="match status" value="1"/>
</dbReference>
<dbReference type="PROSITE" id="PS50885">
    <property type="entry name" value="HAMP"/>
    <property type="match status" value="1"/>
</dbReference>
<evidence type="ECO:0000256" key="6">
    <source>
        <dbReference type="ARBA" id="ARBA00022679"/>
    </source>
</evidence>
<evidence type="ECO:0000256" key="10">
    <source>
        <dbReference type="ARBA" id="ARBA00023012"/>
    </source>
</evidence>
<dbReference type="OrthoDB" id="9786919at2"/>
<accession>A0A323V9E4</accession>
<keyword evidence="7 12" id="KW-0812">Transmembrane</keyword>
<dbReference type="Gene3D" id="1.10.287.130">
    <property type="match status" value="1"/>
</dbReference>
<dbReference type="Pfam" id="PF00672">
    <property type="entry name" value="HAMP"/>
    <property type="match status" value="1"/>
</dbReference>
<dbReference type="InterPro" id="IPR004358">
    <property type="entry name" value="Sig_transdc_His_kin-like_C"/>
</dbReference>
<evidence type="ECO:0000259" key="14">
    <source>
        <dbReference type="PROSITE" id="PS50885"/>
    </source>
</evidence>
<keyword evidence="11 12" id="KW-0472">Membrane</keyword>
<dbReference type="Proteomes" id="UP000247602">
    <property type="component" value="Unassembled WGS sequence"/>
</dbReference>
<evidence type="ECO:0000256" key="3">
    <source>
        <dbReference type="ARBA" id="ARBA00004236"/>
    </source>
</evidence>
<dbReference type="InterPro" id="IPR036097">
    <property type="entry name" value="HisK_dim/P_sf"/>
</dbReference>
<dbReference type="GO" id="GO:0005886">
    <property type="term" value="C:plasma membrane"/>
    <property type="evidence" value="ECO:0007669"/>
    <property type="project" value="UniProtKB-SubCell"/>
</dbReference>
<evidence type="ECO:0000256" key="11">
    <source>
        <dbReference type="ARBA" id="ARBA00023136"/>
    </source>
</evidence>
<dbReference type="AlphaFoldDB" id="A0A323V9E4"/>
<dbReference type="Pfam" id="PF00512">
    <property type="entry name" value="HisKA"/>
    <property type="match status" value="1"/>
</dbReference>
<dbReference type="Gene3D" id="6.10.340.10">
    <property type="match status" value="1"/>
</dbReference>
<evidence type="ECO:0000256" key="9">
    <source>
        <dbReference type="ARBA" id="ARBA00022989"/>
    </source>
</evidence>
<dbReference type="GO" id="GO:0000155">
    <property type="term" value="F:phosphorelay sensor kinase activity"/>
    <property type="evidence" value="ECO:0007669"/>
    <property type="project" value="InterPro"/>
</dbReference>
<reference evidence="16 17" key="1">
    <citation type="submission" date="2018-06" db="EMBL/GenBank/DDBJ databases">
        <title>Draft genome sequence of Modestobacter versicolor CP153-2.</title>
        <authorList>
            <person name="Gundlapally S.R."/>
        </authorList>
    </citation>
    <scope>NUCLEOTIDE SEQUENCE [LARGE SCALE GENOMIC DNA]</scope>
    <source>
        <strain evidence="16 17">CP153-2</strain>
    </source>
</reference>
<dbReference type="InterPro" id="IPR036890">
    <property type="entry name" value="HATPase_C_sf"/>
</dbReference>
<evidence type="ECO:0000256" key="8">
    <source>
        <dbReference type="ARBA" id="ARBA00022777"/>
    </source>
</evidence>
<comment type="subcellular location">
    <subcellularLocation>
        <location evidence="3">Cell membrane</location>
    </subcellularLocation>
    <subcellularLocation>
        <location evidence="2">Membrane</location>
        <topology evidence="2">Multi-pass membrane protein</topology>
    </subcellularLocation>
</comment>
<feature type="domain" description="HAMP" evidence="14">
    <location>
        <begin position="84"/>
        <end position="137"/>
    </location>
</feature>
<dbReference type="Pfam" id="PF02518">
    <property type="entry name" value="HATPase_c"/>
    <property type="match status" value="1"/>
</dbReference>
<feature type="transmembrane region" description="Helical" evidence="12">
    <location>
        <begin position="9"/>
        <end position="28"/>
    </location>
</feature>
<comment type="catalytic activity">
    <reaction evidence="1">
        <text>ATP + protein L-histidine = ADP + protein N-phospho-L-histidine.</text>
        <dbReference type="EC" id="2.7.13.3"/>
    </reaction>
</comment>
<dbReference type="SUPFAM" id="SSF47384">
    <property type="entry name" value="Homodimeric domain of signal transducing histidine kinase"/>
    <property type="match status" value="1"/>
</dbReference>
<evidence type="ECO:0000313" key="16">
    <source>
        <dbReference type="EMBL" id="PZA21241.1"/>
    </source>
</evidence>
<evidence type="ECO:0000256" key="5">
    <source>
        <dbReference type="ARBA" id="ARBA00022553"/>
    </source>
</evidence>
<dbReference type="PRINTS" id="PR00344">
    <property type="entry name" value="BCTRLSENSOR"/>
</dbReference>
<dbReference type="InterPro" id="IPR005467">
    <property type="entry name" value="His_kinase_dom"/>
</dbReference>
<comment type="caution">
    <text evidence="16">The sequence shown here is derived from an EMBL/GenBank/DDBJ whole genome shotgun (WGS) entry which is preliminary data.</text>
</comment>
<evidence type="ECO:0000259" key="13">
    <source>
        <dbReference type="PROSITE" id="PS50109"/>
    </source>
</evidence>
<dbReference type="InterPro" id="IPR050428">
    <property type="entry name" value="TCS_sensor_his_kinase"/>
</dbReference>
<dbReference type="SMART" id="SM00304">
    <property type="entry name" value="HAMP"/>
    <property type="match status" value="1"/>
</dbReference>
<dbReference type="PANTHER" id="PTHR45436">
    <property type="entry name" value="SENSOR HISTIDINE KINASE YKOH"/>
    <property type="match status" value="1"/>
</dbReference>
<evidence type="ECO:0000256" key="4">
    <source>
        <dbReference type="ARBA" id="ARBA00012438"/>
    </source>
</evidence>
<organism evidence="16 17">
    <name type="scientific">Modestobacter versicolor</name>
    <dbReference type="NCBI Taxonomy" id="429133"/>
    <lineage>
        <taxon>Bacteria</taxon>
        <taxon>Bacillati</taxon>
        <taxon>Actinomycetota</taxon>
        <taxon>Actinomycetes</taxon>
        <taxon>Geodermatophilales</taxon>
        <taxon>Geodermatophilaceae</taxon>
        <taxon>Modestobacter</taxon>
    </lineage>
</organism>
<keyword evidence="6" id="KW-0808">Transferase</keyword>
<evidence type="ECO:0000256" key="12">
    <source>
        <dbReference type="SAM" id="Phobius"/>
    </source>
</evidence>
<keyword evidence="10" id="KW-0902">Two-component regulatory system</keyword>
<dbReference type="SUPFAM" id="SSF55874">
    <property type="entry name" value="ATPase domain of HSP90 chaperone/DNA topoisomerase II/histidine kinase"/>
    <property type="match status" value="1"/>
</dbReference>
<dbReference type="CDD" id="cd00082">
    <property type="entry name" value="HisKA"/>
    <property type="match status" value="1"/>
</dbReference>
<evidence type="ECO:0000313" key="17">
    <source>
        <dbReference type="Proteomes" id="UP000247602"/>
    </source>
</evidence>
<keyword evidence="8 16" id="KW-0418">Kinase</keyword>
<dbReference type="InterPro" id="IPR003660">
    <property type="entry name" value="HAMP_dom"/>
</dbReference>
<keyword evidence="5" id="KW-0597">Phosphoprotein</keyword>
<evidence type="ECO:0000313" key="18">
    <source>
        <dbReference type="Proteomes" id="UP000580718"/>
    </source>
</evidence>
<sequence>MVFTPRRRAVIAVLVTFPFAYFWCDWALYTVRALLYYLRSGFISCGGGWPRLFNSCTSFSPTLAVVELVVATALAVLAATLLARWVLYPVHDMAVTVGRFGPNSLALRLRAGGPRDETRELADGIDTMLDRLAEGYEAQRRFAANASHELRTPLATQRALIEVSLSSALTGEQLELLSRQLLATNERNERLIDGLLTLAESDRGVLTRSTLALDRIVAEVAAEHRPTAERQGLQLTTTLAPVQVSGERPLLERLVANLLSNAVKYNVPGGAVAVTVDEAGRLTVSNTGPTIPAELVAGLFEPFRRMSGERLDHGGGVGLGLTIVRSIAAAHGAVVEARADPGGGLGVQVRFPPVR</sequence>
<feature type="domain" description="Histidine kinase" evidence="13">
    <location>
        <begin position="145"/>
        <end position="355"/>
    </location>
</feature>
<keyword evidence="9 12" id="KW-1133">Transmembrane helix</keyword>
<feature type="transmembrane region" description="Helical" evidence="12">
    <location>
        <begin position="65"/>
        <end position="87"/>
    </location>
</feature>
<gene>
    <name evidence="16" type="ORF">DMO24_11340</name>
    <name evidence="15" type="ORF">FHX36_000825</name>
</gene>
<dbReference type="PANTHER" id="PTHR45436:SF15">
    <property type="entry name" value="SENSOR HISTIDINE KINASE CUSS"/>
    <property type="match status" value="1"/>
</dbReference>
<name>A0A323V9E4_9ACTN</name>
<dbReference type="Proteomes" id="UP000580718">
    <property type="component" value="Unassembled WGS sequence"/>
</dbReference>
<proteinExistence type="predicted"/>
<evidence type="ECO:0000313" key="15">
    <source>
        <dbReference type="EMBL" id="MBB3675090.1"/>
    </source>
</evidence>
<dbReference type="InterPro" id="IPR003661">
    <property type="entry name" value="HisK_dim/P_dom"/>
</dbReference>
<protein>
    <recommendedName>
        <fullName evidence="4">histidine kinase</fullName>
        <ecNumber evidence="4">2.7.13.3</ecNumber>
    </recommendedName>
</protein>
<dbReference type="EMBL" id="QKNV01000103">
    <property type="protein sequence ID" value="PZA21241.1"/>
    <property type="molecule type" value="Genomic_DNA"/>
</dbReference>
<dbReference type="PROSITE" id="PS50109">
    <property type="entry name" value="HIS_KIN"/>
    <property type="match status" value="1"/>
</dbReference>
<dbReference type="EC" id="2.7.13.3" evidence="4"/>
<evidence type="ECO:0000256" key="1">
    <source>
        <dbReference type="ARBA" id="ARBA00000085"/>
    </source>
</evidence>
<reference evidence="15 18" key="2">
    <citation type="submission" date="2020-08" db="EMBL/GenBank/DDBJ databases">
        <title>Sequencing the genomes of 1000 actinobacteria strains.</title>
        <authorList>
            <person name="Klenk H.-P."/>
        </authorList>
    </citation>
    <scope>NUCLEOTIDE SEQUENCE [LARGE SCALE GENOMIC DNA]</scope>
    <source>
        <strain evidence="15 18">DSM 16678</strain>
    </source>
</reference>
<dbReference type="SMART" id="SM00387">
    <property type="entry name" value="HATPase_c"/>
    <property type="match status" value="1"/>
</dbReference>
<dbReference type="EMBL" id="JACIBU010000001">
    <property type="protein sequence ID" value="MBB3675090.1"/>
    <property type="molecule type" value="Genomic_DNA"/>
</dbReference>
<evidence type="ECO:0000256" key="2">
    <source>
        <dbReference type="ARBA" id="ARBA00004141"/>
    </source>
</evidence>
<dbReference type="InterPro" id="IPR003594">
    <property type="entry name" value="HATPase_dom"/>
</dbReference>
<keyword evidence="17" id="KW-1185">Reference proteome</keyword>
<evidence type="ECO:0000256" key="7">
    <source>
        <dbReference type="ARBA" id="ARBA00022692"/>
    </source>
</evidence>
<dbReference type="RefSeq" id="WP_110552383.1">
    <property type="nucleotide sequence ID" value="NZ_JACIBU010000001.1"/>
</dbReference>
<dbReference type="Gene3D" id="3.30.565.10">
    <property type="entry name" value="Histidine kinase-like ATPase, C-terminal domain"/>
    <property type="match status" value="1"/>
</dbReference>